<proteinExistence type="predicted"/>
<dbReference type="SUPFAM" id="SSF52540">
    <property type="entry name" value="P-loop containing nucleoside triphosphate hydrolases"/>
    <property type="match status" value="1"/>
</dbReference>
<reference evidence="3" key="1">
    <citation type="submission" date="2020-11" db="EMBL/GenBank/DDBJ databases">
        <authorList>
            <consortium name="DOE Joint Genome Institute"/>
            <person name="Ahrendt S."/>
            <person name="Riley R."/>
            <person name="Andreopoulos W."/>
            <person name="Labutti K."/>
            <person name="Pangilinan J."/>
            <person name="Ruiz-Duenas F.J."/>
            <person name="Barrasa J.M."/>
            <person name="Sanchez-Garcia M."/>
            <person name="Camarero S."/>
            <person name="Miyauchi S."/>
            <person name="Serrano A."/>
            <person name="Linde D."/>
            <person name="Babiker R."/>
            <person name="Drula E."/>
            <person name="Ayuso-Fernandez I."/>
            <person name="Pacheco R."/>
            <person name="Padilla G."/>
            <person name="Ferreira P."/>
            <person name="Barriuso J."/>
            <person name="Kellner H."/>
            <person name="Castanera R."/>
            <person name="Alfaro M."/>
            <person name="Ramirez L."/>
            <person name="Pisabarro A.G."/>
            <person name="Kuo A."/>
            <person name="Tritt A."/>
            <person name="Lipzen A."/>
            <person name="He G."/>
            <person name="Yan M."/>
            <person name="Ng V."/>
            <person name="Cullen D."/>
            <person name="Martin F."/>
            <person name="Rosso M.-N."/>
            <person name="Henrissat B."/>
            <person name="Hibbett D."/>
            <person name="Martinez A.T."/>
            <person name="Grigoriev I.V."/>
        </authorList>
    </citation>
    <scope>NUCLEOTIDE SEQUENCE</scope>
    <source>
        <strain evidence="3">CIRM-BRFM 674</strain>
    </source>
</reference>
<name>A0A9P6D0G9_9AGAR</name>
<protein>
    <recommendedName>
        <fullName evidence="2">Nephrocystin 3-like N-terminal domain-containing protein</fullName>
    </recommendedName>
</protein>
<evidence type="ECO:0000256" key="1">
    <source>
        <dbReference type="ARBA" id="ARBA00022737"/>
    </source>
</evidence>
<evidence type="ECO:0000259" key="2">
    <source>
        <dbReference type="Pfam" id="PF24883"/>
    </source>
</evidence>
<dbReference type="OrthoDB" id="3048642at2759"/>
<sequence length="283" mass="30340">MTLPKVYATESQNHSTLMRLIAEWTFSPSFRHSNFPLSEGHFFKPRTNNLMCISGAAGSGKTQLAARVAHWLSEMGCLGGYFTFDQPATSPTSPSSLSSGSSSSSSFSSLLDALPLTLIHQAATVEPGLAPFISDTFTKNTGAAQQPLEQRFETLFVLPTQAFVANRLPTGGAWNPLPPLVFIIDGLSESVAHPPGAVDAFAAWVAGRGVRWLPPHVRFLILTRPEVGLEGMLRERGAACVYEEMDVETPLTSHSDSEAERVDRGVTAALESGVPSPSFKGGH</sequence>
<evidence type="ECO:0000313" key="3">
    <source>
        <dbReference type="EMBL" id="KAF9479364.1"/>
    </source>
</evidence>
<keyword evidence="4" id="KW-1185">Reference proteome</keyword>
<accession>A0A9P6D0G9</accession>
<evidence type="ECO:0000313" key="4">
    <source>
        <dbReference type="Proteomes" id="UP000807469"/>
    </source>
</evidence>
<dbReference type="Pfam" id="PF24883">
    <property type="entry name" value="NPHP3_N"/>
    <property type="match status" value="1"/>
</dbReference>
<dbReference type="InterPro" id="IPR056884">
    <property type="entry name" value="NPHP3-like_N"/>
</dbReference>
<dbReference type="EMBL" id="MU155214">
    <property type="protein sequence ID" value="KAF9479364.1"/>
    <property type="molecule type" value="Genomic_DNA"/>
</dbReference>
<keyword evidence="1" id="KW-0677">Repeat</keyword>
<gene>
    <name evidence="3" type="ORF">BDN70DRAFT_695152</name>
</gene>
<dbReference type="Proteomes" id="UP000807469">
    <property type="component" value="Unassembled WGS sequence"/>
</dbReference>
<dbReference type="InterPro" id="IPR027417">
    <property type="entry name" value="P-loop_NTPase"/>
</dbReference>
<organism evidence="3 4">
    <name type="scientific">Pholiota conissans</name>
    <dbReference type="NCBI Taxonomy" id="109636"/>
    <lineage>
        <taxon>Eukaryota</taxon>
        <taxon>Fungi</taxon>
        <taxon>Dikarya</taxon>
        <taxon>Basidiomycota</taxon>
        <taxon>Agaricomycotina</taxon>
        <taxon>Agaricomycetes</taxon>
        <taxon>Agaricomycetidae</taxon>
        <taxon>Agaricales</taxon>
        <taxon>Agaricineae</taxon>
        <taxon>Strophariaceae</taxon>
        <taxon>Pholiota</taxon>
    </lineage>
</organism>
<dbReference type="AlphaFoldDB" id="A0A9P6D0G9"/>
<feature type="domain" description="Nephrocystin 3-like N-terminal" evidence="2">
    <location>
        <begin position="45"/>
        <end position="224"/>
    </location>
</feature>
<comment type="caution">
    <text evidence="3">The sequence shown here is derived from an EMBL/GenBank/DDBJ whole genome shotgun (WGS) entry which is preliminary data.</text>
</comment>